<evidence type="ECO:0000259" key="12">
    <source>
        <dbReference type="Pfam" id="PF00590"/>
    </source>
</evidence>
<dbReference type="InterPro" id="IPR000878">
    <property type="entry name" value="4pyrrol_Mease"/>
</dbReference>
<dbReference type="Gene3D" id="3.30.950.10">
    <property type="entry name" value="Methyltransferase, Cobalt-precorrin-4 Transmethylase, Domain 2"/>
    <property type="match status" value="1"/>
</dbReference>
<dbReference type="SUPFAM" id="SSF51735">
    <property type="entry name" value="NAD(P)-binding Rossmann-fold domains"/>
    <property type="match status" value="1"/>
</dbReference>
<dbReference type="SUPFAM" id="SSF53790">
    <property type="entry name" value="Tetrapyrrole methylase"/>
    <property type="match status" value="1"/>
</dbReference>
<dbReference type="GO" id="GO:0051287">
    <property type="term" value="F:NAD binding"/>
    <property type="evidence" value="ECO:0007669"/>
    <property type="project" value="InterPro"/>
</dbReference>
<dbReference type="Pfam" id="PF13241">
    <property type="entry name" value="NAD_binding_7"/>
    <property type="match status" value="1"/>
</dbReference>
<keyword evidence="9" id="KW-0627">Porphyrin biosynthesis</keyword>
<evidence type="ECO:0000256" key="11">
    <source>
        <dbReference type="ARBA" id="ARBA00047561"/>
    </source>
</evidence>
<comment type="pathway">
    <text evidence="1">Porphyrin-containing compound metabolism; siroheme biosynthesis; sirohydrochlorin from precorrin-2: step 1/1.</text>
</comment>
<dbReference type="InterPro" id="IPR035996">
    <property type="entry name" value="4pyrrol_Methylase_sf"/>
</dbReference>
<dbReference type="InterPro" id="IPR036291">
    <property type="entry name" value="NAD(P)-bd_dom_sf"/>
</dbReference>
<dbReference type="GO" id="GO:0051266">
    <property type="term" value="F:sirohydrochlorin ferrochelatase activity"/>
    <property type="evidence" value="ECO:0007669"/>
    <property type="project" value="InterPro"/>
</dbReference>
<dbReference type="NCBIfam" id="TIGR01470">
    <property type="entry name" value="cysG_Nterm"/>
    <property type="match status" value="1"/>
</dbReference>
<dbReference type="NCBIfam" id="TIGR01469">
    <property type="entry name" value="cobA_cysG_Cterm"/>
    <property type="match status" value="1"/>
</dbReference>
<evidence type="ECO:0000313" key="14">
    <source>
        <dbReference type="EMBL" id="SUZ97225.1"/>
    </source>
</evidence>
<dbReference type="InterPro" id="IPR006367">
    <property type="entry name" value="Sirohaem_synthase_N"/>
</dbReference>
<feature type="domain" description="Sirohaem synthase dimerisation" evidence="13">
    <location>
        <begin position="151"/>
        <end position="206"/>
    </location>
</feature>
<keyword evidence="7" id="KW-0520">NAD</keyword>
<dbReference type="PANTHER" id="PTHR45790:SF3">
    <property type="entry name" value="S-ADENOSYL-L-METHIONINE-DEPENDENT UROPORPHYRINOGEN III METHYLTRANSFERASE, CHLOROPLASTIC"/>
    <property type="match status" value="1"/>
</dbReference>
<dbReference type="UniPathway" id="UPA00262">
    <property type="reaction ID" value="UER00222"/>
</dbReference>
<keyword evidence="6" id="KW-0560">Oxidoreductase</keyword>
<evidence type="ECO:0000256" key="3">
    <source>
        <dbReference type="ARBA" id="ARBA00022603"/>
    </source>
</evidence>
<dbReference type="GO" id="GO:0019354">
    <property type="term" value="P:siroheme biosynthetic process"/>
    <property type="evidence" value="ECO:0007669"/>
    <property type="project" value="UniProtKB-UniPathway"/>
</dbReference>
<dbReference type="PROSITE" id="PS00840">
    <property type="entry name" value="SUMT_2"/>
    <property type="match status" value="1"/>
</dbReference>
<keyword evidence="5" id="KW-0949">S-adenosyl-L-methionine</keyword>
<keyword evidence="3" id="KW-0489">Methyltransferase</keyword>
<keyword evidence="8" id="KW-0456">Lyase</keyword>
<accession>A0A381RZE3</accession>
<dbReference type="Pfam" id="PF00590">
    <property type="entry name" value="TP_methylase"/>
    <property type="match status" value="1"/>
</dbReference>
<dbReference type="AlphaFoldDB" id="A0A381RZE3"/>
<keyword evidence="2" id="KW-0169">Cobalamin biosynthesis</keyword>
<dbReference type="InterPro" id="IPR012409">
    <property type="entry name" value="Sirohaem_synth"/>
</dbReference>
<dbReference type="GO" id="GO:0032259">
    <property type="term" value="P:methylation"/>
    <property type="evidence" value="ECO:0007669"/>
    <property type="project" value="UniProtKB-KW"/>
</dbReference>
<dbReference type="InterPro" id="IPR014776">
    <property type="entry name" value="4pyrrole_Mease_sub2"/>
</dbReference>
<evidence type="ECO:0000256" key="4">
    <source>
        <dbReference type="ARBA" id="ARBA00022679"/>
    </source>
</evidence>
<protein>
    <submittedName>
        <fullName evidence="14">Uncharacterized protein</fullName>
    </submittedName>
</protein>
<evidence type="ECO:0000256" key="5">
    <source>
        <dbReference type="ARBA" id="ARBA00022691"/>
    </source>
</evidence>
<dbReference type="Gene3D" id="3.40.1010.10">
    <property type="entry name" value="Cobalt-precorrin-4 Transmethylase, Domain 1"/>
    <property type="match status" value="1"/>
</dbReference>
<keyword evidence="4" id="KW-0808">Transferase</keyword>
<dbReference type="GO" id="GO:0004851">
    <property type="term" value="F:uroporphyrin-III C-methyltransferase activity"/>
    <property type="evidence" value="ECO:0007669"/>
    <property type="project" value="InterPro"/>
</dbReference>
<comment type="catalytic activity">
    <reaction evidence="11">
        <text>precorrin-2 + NAD(+) = sirohydrochlorin + NADH + 2 H(+)</text>
        <dbReference type="Rhea" id="RHEA:15613"/>
        <dbReference type="ChEBI" id="CHEBI:15378"/>
        <dbReference type="ChEBI" id="CHEBI:57540"/>
        <dbReference type="ChEBI" id="CHEBI:57945"/>
        <dbReference type="ChEBI" id="CHEBI:58351"/>
        <dbReference type="ChEBI" id="CHEBI:58827"/>
        <dbReference type="EC" id="1.3.1.76"/>
    </reaction>
</comment>
<evidence type="ECO:0000256" key="6">
    <source>
        <dbReference type="ARBA" id="ARBA00023002"/>
    </source>
</evidence>
<name>A0A381RZE3_9ZZZZ</name>
<dbReference type="PIRSF" id="PIRSF036426">
    <property type="entry name" value="Sirohaem_synth"/>
    <property type="match status" value="1"/>
</dbReference>
<dbReference type="Gene3D" id="3.40.50.720">
    <property type="entry name" value="NAD(P)-binding Rossmann-like Domain"/>
    <property type="match status" value="1"/>
</dbReference>
<dbReference type="InterPro" id="IPR019478">
    <property type="entry name" value="Sirohaem_synthase_dimer_dom"/>
</dbReference>
<evidence type="ECO:0000256" key="7">
    <source>
        <dbReference type="ARBA" id="ARBA00023027"/>
    </source>
</evidence>
<evidence type="ECO:0000256" key="10">
    <source>
        <dbReference type="ARBA" id="ARBA00023268"/>
    </source>
</evidence>
<dbReference type="FunFam" id="3.40.1010.10:FF:000001">
    <property type="entry name" value="Siroheme synthase"/>
    <property type="match status" value="1"/>
</dbReference>
<dbReference type="EMBL" id="UINC01002489">
    <property type="protein sequence ID" value="SUZ97225.1"/>
    <property type="molecule type" value="Genomic_DNA"/>
</dbReference>
<organism evidence="14">
    <name type="scientific">marine metagenome</name>
    <dbReference type="NCBI Taxonomy" id="408172"/>
    <lineage>
        <taxon>unclassified sequences</taxon>
        <taxon>metagenomes</taxon>
        <taxon>ecological metagenomes</taxon>
    </lineage>
</organism>
<dbReference type="Gene3D" id="1.10.8.210">
    <property type="entry name" value="Sirohaem synthase, dimerisation domain"/>
    <property type="match status" value="1"/>
</dbReference>
<sequence>MDYFPLLMKLTGRRVLVCGSNDEAVFKIRLLLKSSAEIVVFGKETKRRITQWSEEGLIQYNNRLVEERDCYNIAFAYVTLKKGIERNATIRVLTKIKIPYCIVDDKLHSDFITPAIVDRNPVTVAIGSEGTAPALVRYIKAQIENILPQQTGLVARIAGAFRPYVYQLPESHTRRHFWSRFFNQAKSQIFSQSSTQDLETTLKTKLHNLLKSEESFEISNYPVQFVSAGPGDPDLLTRKAANALHDGEVILYDRLIAPEILELCRREANLIEVGKSGFGSSWSQNNINNLLISKAKTGQKVVRLKSGDAGVFSRLDEEIAALDQAGLPFEVIPGITTAAAAAADMGVSLTRRGRNKQVRLLTGHDIDGFADYDWDSLALDGAVAAIYMGVKTISHLQNKLLRHGASSDTPITVAQNVGRKNAIWLASSISTLVNDCRHHNITGPAILMLGLHPHIQRASLIFKKSQNSKDVFLYKDLAINEVLPKLVIKNEKSAITDKKVL</sequence>
<evidence type="ECO:0000256" key="1">
    <source>
        <dbReference type="ARBA" id="ARBA00005010"/>
    </source>
</evidence>
<dbReference type="InterPro" id="IPR003043">
    <property type="entry name" value="Uropor_MeTrfase_CS"/>
</dbReference>
<dbReference type="InterPro" id="IPR014777">
    <property type="entry name" value="4pyrrole_Mease_sub1"/>
</dbReference>
<evidence type="ECO:0000256" key="2">
    <source>
        <dbReference type="ARBA" id="ARBA00022573"/>
    </source>
</evidence>
<dbReference type="Gene3D" id="3.30.160.110">
    <property type="entry name" value="Siroheme synthase, domain 2"/>
    <property type="match status" value="1"/>
</dbReference>
<dbReference type="GO" id="GO:0009236">
    <property type="term" value="P:cobalamin biosynthetic process"/>
    <property type="evidence" value="ECO:0007669"/>
    <property type="project" value="UniProtKB-KW"/>
</dbReference>
<evidence type="ECO:0000256" key="9">
    <source>
        <dbReference type="ARBA" id="ARBA00023244"/>
    </source>
</evidence>
<keyword evidence="10" id="KW-0511">Multifunctional enzyme</keyword>
<proteinExistence type="predicted"/>
<reference evidence="14" key="1">
    <citation type="submission" date="2018-05" db="EMBL/GenBank/DDBJ databases">
        <authorList>
            <person name="Lanie J.A."/>
            <person name="Ng W.-L."/>
            <person name="Kazmierczak K.M."/>
            <person name="Andrzejewski T.M."/>
            <person name="Davidsen T.M."/>
            <person name="Wayne K.J."/>
            <person name="Tettelin H."/>
            <person name="Glass J.I."/>
            <person name="Rusch D."/>
            <person name="Podicherti R."/>
            <person name="Tsui H.-C.T."/>
            <person name="Winkler M.E."/>
        </authorList>
    </citation>
    <scope>NUCLEOTIDE SEQUENCE</scope>
</reference>
<dbReference type="InterPro" id="IPR050161">
    <property type="entry name" value="Siro_Cobalamin_biosynth"/>
</dbReference>
<evidence type="ECO:0000256" key="8">
    <source>
        <dbReference type="ARBA" id="ARBA00023239"/>
    </source>
</evidence>
<dbReference type="CDD" id="cd11642">
    <property type="entry name" value="SUMT"/>
    <property type="match status" value="1"/>
</dbReference>
<dbReference type="GO" id="GO:0043115">
    <property type="term" value="F:precorrin-2 dehydrogenase activity"/>
    <property type="evidence" value="ECO:0007669"/>
    <property type="project" value="UniProtKB-EC"/>
</dbReference>
<dbReference type="NCBIfam" id="NF007922">
    <property type="entry name" value="PRK10637.1"/>
    <property type="match status" value="1"/>
</dbReference>
<dbReference type="PANTHER" id="PTHR45790">
    <property type="entry name" value="SIROHEME SYNTHASE-RELATED"/>
    <property type="match status" value="1"/>
</dbReference>
<feature type="domain" description="Tetrapyrrole methylase" evidence="12">
    <location>
        <begin position="224"/>
        <end position="426"/>
    </location>
</feature>
<gene>
    <name evidence="14" type="ORF">METZ01_LOCUS50079</name>
</gene>
<dbReference type="NCBIfam" id="NF004790">
    <property type="entry name" value="PRK06136.1"/>
    <property type="match status" value="1"/>
</dbReference>
<evidence type="ECO:0000259" key="13">
    <source>
        <dbReference type="Pfam" id="PF10414"/>
    </source>
</evidence>
<dbReference type="InterPro" id="IPR006366">
    <property type="entry name" value="CobA/CysG_C"/>
</dbReference>
<dbReference type="Pfam" id="PF10414">
    <property type="entry name" value="CysG_dimeriser"/>
    <property type="match status" value="1"/>
</dbReference>
<dbReference type="SUPFAM" id="SSF75615">
    <property type="entry name" value="Siroheme synthase middle domains-like"/>
    <property type="match status" value="1"/>
</dbReference>
<dbReference type="InterPro" id="IPR037115">
    <property type="entry name" value="Sirohaem_synt_dimer_dom_sf"/>
</dbReference>